<dbReference type="SUPFAM" id="SSF53706">
    <property type="entry name" value="Formate dehydrogenase/DMSO reductase, domains 1-3"/>
    <property type="match status" value="1"/>
</dbReference>
<dbReference type="AlphaFoldDB" id="A0A4Q9EGX8"/>
<name>A0A4Q9EGX8_9GAMM</name>
<dbReference type="Proteomes" id="UP000293380">
    <property type="component" value="Unassembled WGS sequence"/>
</dbReference>
<organism evidence="1 2">
    <name type="scientific">Hafnia paralvei</name>
    <dbReference type="NCBI Taxonomy" id="546367"/>
    <lineage>
        <taxon>Bacteria</taxon>
        <taxon>Pseudomonadati</taxon>
        <taxon>Pseudomonadota</taxon>
        <taxon>Gammaproteobacteria</taxon>
        <taxon>Enterobacterales</taxon>
        <taxon>Hafniaceae</taxon>
        <taxon>Hafnia</taxon>
    </lineage>
</organism>
<evidence type="ECO:0000313" key="1">
    <source>
        <dbReference type="EMBL" id="TBM22974.1"/>
    </source>
</evidence>
<reference evidence="1 2" key="1">
    <citation type="submission" date="2019-02" db="EMBL/GenBank/DDBJ databases">
        <title>Comparative genomic analysis of the Hafnia genus genomes.</title>
        <authorList>
            <person name="Zhiqiu Y."/>
            <person name="Chao Y."/>
            <person name="Yuhui D."/>
            <person name="Di H."/>
            <person name="Bin L."/>
        </authorList>
    </citation>
    <scope>NUCLEOTIDE SEQUENCE [LARGE SCALE GENOMIC DNA]</scope>
    <source>
        <strain evidence="1 2">PCM_1194</strain>
    </source>
</reference>
<dbReference type="EMBL" id="SITD01000064">
    <property type="protein sequence ID" value="TBM22974.1"/>
    <property type="molecule type" value="Genomic_DNA"/>
</dbReference>
<dbReference type="Gene3D" id="3.40.228.10">
    <property type="entry name" value="Dimethylsulfoxide Reductase, domain 2"/>
    <property type="match status" value="1"/>
</dbReference>
<sequence length="57" mass="6508">MHLQKKNIICYGMGITQHEHGTQNVQQLVNLLLLDHHDEKSGIPAYKSIPIEIEICN</sequence>
<gene>
    <name evidence="1" type="ORF">EYY89_17850</name>
</gene>
<accession>A0A4Q9EGX8</accession>
<comment type="caution">
    <text evidence="1">The sequence shown here is derived from an EMBL/GenBank/DDBJ whole genome shotgun (WGS) entry which is preliminary data.</text>
</comment>
<protein>
    <submittedName>
        <fullName evidence="1">Uncharacterized protein</fullName>
    </submittedName>
</protein>
<evidence type="ECO:0000313" key="2">
    <source>
        <dbReference type="Proteomes" id="UP000293380"/>
    </source>
</evidence>
<proteinExistence type="predicted"/>